<comment type="caution">
    <text evidence="3">The sequence shown here is derived from an EMBL/GenBank/DDBJ whole genome shotgun (WGS) entry which is preliminary data.</text>
</comment>
<gene>
    <name evidence="3" type="ORF">JF50_16705</name>
</gene>
<evidence type="ECO:0000313" key="4">
    <source>
        <dbReference type="Proteomes" id="UP000031327"/>
    </source>
</evidence>
<evidence type="ECO:0000259" key="2">
    <source>
        <dbReference type="Pfam" id="PF16036"/>
    </source>
</evidence>
<protein>
    <recommendedName>
        <fullName evidence="2">Chalcone isomerase domain-containing protein</fullName>
    </recommendedName>
</protein>
<proteinExistence type="predicted"/>
<dbReference type="Proteomes" id="UP000031327">
    <property type="component" value="Unassembled WGS sequence"/>
</dbReference>
<evidence type="ECO:0000256" key="1">
    <source>
        <dbReference type="SAM" id="SignalP"/>
    </source>
</evidence>
<dbReference type="RefSeq" id="WP_039610539.1">
    <property type="nucleotide sequence ID" value="NZ_JWIC01000007.1"/>
</dbReference>
<feature type="domain" description="Chalcone isomerase" evidence="2">
    <location>
        <begin position="45"/>
        <end position="172"/>
    </location>
</feature>
<name>A0A0C1QLK1_9GAMM</name>
<feature type="chain" id="PRO_5002137297" description="Chalcone isomerase domain-containing protein" evidence="1">
    <location>
        <begin position="22"/>
        <end position="174"/>
    </location>
</feature>
<accession>A0A0C1QLK1</accession>
<keyword evidence="1" id="KW-0732">Signal</keyword>
<dbReference type="EMBL" id="JWIC01000007">
    <property type="protein sequence ID" value="KID55967.1"/>
    <property type="molecule type" value="Genomic_DNA"/>
</dbReference>
<sequence length="174" mass="20385">MKQYKNSVLAFFLVVSGLANSSENIGLDLIKDMTQVGQTARMTYLFWDVYDIRLYSPSGQYERLKPFVLHLTYLRDLDGQEIAKRSLEEMQKQGFDDQALGDIWLTQMQSIFPDVSKNYSLYGVRDEKGATRFYDSEKLLGEITDQNFTKWFFDIWLGERTTEPKMRMKLLGEK</sequence>
<reference evidence="3 4" key="1">
    <citation type="submission" date="2014-12" db="EMBL/GenBank/DDBJ databases">
        <title>Draft Genome Sequence of Pseudoalteromonas luteoviolacea HI1.</title>
        <authorList>
            <person name="Asahina A.Y."/>
            <person name="Hadfield M.G."/>
        </authorList>
    </citation>
    <scope>NUCLEOTIDE SEQUENCE [LARGE SCALE GENOMIC DNA]</scope>
    <source>
        <strain evidence="3 4">HI1</strain>
    </source>
</reference>
<dbReference type="Pfam" id="PF16036">
    <property type="entry name" value="Chalcone_3"/>
    <property type="match status" value="1"/>
</dbReference>
<organism evidence="3 4">
    <name type="scientific">Pseudoalteromonas luteoviolacea</name>
    <dbReference type="NCBI Taxonomy" id="43657"/>
    <lineage>
        <taxon>Bacteria</taxon>
        <taxon>Pseudomonadati</taxon>
        <taxon>Pseudomonadota</taxon>
        <taxon>Gammaproteobacteria</taxon>
        <taxon>Alteromonadales</taxon>
        <taxon>Pseudoalteromonadaceae</taxon>
        <taxon>Pseudoalteromonas</taxon>
    </lineage>
</organism>
<evidence type="ECO:0000313" key="3">
    <source>
        <dbReference type="EMBL" id="KID55967.1"/>
    </source>
</evidence>
<dbReference type="AlphaFoldDB" id="A0A0C1QLK1"/>
<dbReference type="OrthoDB" id="8527419at2"/>
<feature type="signal peptide" evidence="1">
    <location>
        <begin position="1"/>
        <end position="21"/>
    </location>
</feature>
<dbReference type="InterPro" id="IPR016087">
    <property type="entry name" value="Chalcone_isomerase"/>
</dbReference>